<evidence type="ECO:0000256" key="9">
    <source>
        <dbReference type="ARBA" id="ARBA00076414"/>
    </source>
</evidence>
<organism evidence="14 15">
    <name type="scientific">Buchnera aphidicola</name>
    <name type="common">Cinara pseudotaxifoliae</name>
    <dbReference type="NCBI Taxonomy" id="655384"/>
    <lineage>
        <taxon>Bacteria</taxon>
        <taxon>Pseudomonadati</taxon>
        <taxon>Pseudomonadota</taxon>
        <taxon>Gammaproteobacteria</taxon>
        <taxon>Enterobacterales</taxon>
        <taxon>Erwiniaceae</taxon>
        <taxon>Buchnera</taxon>
    </lineage>
</organism>
<dbReference type="PRINTS" id="PR00773">
    <property type="entry name" value="GRPEPROTEIN"/>
</dbReference>
<comment type="similarity">
    <text evidence="2 10 12">Belongs to the GrpE family.</text>
</comment>
<dbReference type="Gene3D" id="2.30.22.10">
    <property type="entry name" value="Head domain of nucleotide exchange factor GrpE"/>
    <property type="match status" value="1"/>
</dbReference>
<dbReference type="RefSeq" id="WP_075474621.1">
    <property type="nucleotide sequence ID" value="NZ_LR217732.1"/>
</dbReference>
<keyword evidence="13" id="KW-0175">Coiled coil</keyword>
<evidence type="ECO:0000256" key="4">
    <source>
        <dbReference type="ARBA" id="ARBA00022490"/>
    </source>
</evidence>
<comment type="subunit">
    <text evidence="3 10">Homodimer.</text>
</comment>
<dbReference type="OrthoDB" id="9789811at2"/>
<evidence type="ECO:0000256" key="8">
    <source>
        <dbReference type="ARBA" id="ARBA00072274"/>
    </source>
</evidence>
<dbReference type="EMBL" id="LR217732">
    <property type="protein sequence ID" value="VFP85842.1"/>
    <property type="molecule type" value="Genomic_DNA"/>
</dbReference>
<evidence type="ECO:0000256" key="13">
    <source>
        <dbReference type="SAM" id="Coils"/>
    </source>
</evidence>
<dbReference type="FunFam" id="2.30.22.10:FF:000001">
    <property type="entry name" value="Protein GrpE"/>
    <property type="match status" value="1"/>
</dbReference>
<dbReference type="GO" id="GO:0042803">
    <property type="term" value="F:protein homodimerization activity"/>
    <property type="evidence" value="ECO:0007669"/>
    <property type="project" value="InterPro"/>
</dbReference>
<dbReference type="STRING" id="655384.GCA_900128595_00166"/>
<evidence type="ECO:0000313" key="15">
    <source>
        <dbReference type="Proteomes" id="UP000294449"/>
    </source>
</evidence>
<evidence type="ECO:0000313" key="14">
    <source>
        <dbReference type="EMBL" id="VFP85842.1"/>
    </source>
</evidence>
<sequence length="184" mass="21321">MNSNNFLKNKSENKKANSTSSDSTLELYKKLLKKKKLKLSILKKDLLDKCNDYSEKLLQLEKRLQKKVNNTYNFSLEKKIMSILPVIDSIDSTENALNNCNNDISDICTCLKKIQKNFSSLFLKYNILVINSINIPFDPNLHQAISIDFSEKYKNNYISKIIQKGYLLHNRLLRPALVSVSKKR</sequence>
<dbReference type="InterPro" id="IPR009012">
    <property type="entry name" value="GrpE_head"/>
</dbReference>
<dbReference type="GO" id="GO:0051087">
    <property type="term" value="F:protein-folding chaperone binding"/>
    <property type="evidence" value="ECO:0007669"/>
    <property type="project" value="InterPro"/>
</dbReference>
<feature type="coiled-coil region" evidence="13">
    <location>
        <begin position="43"/>
        <end position="70"/>
    </location>
</feature>
<evidence type="ECO:0000256" key="5">
    <source>
        <dbReference type="ARBA" id="ARBA00023016"/>
    </source>
</evidence>
<dbReference type="CDD" id="cd00446">
    <property type="entry name" value="GrpE"/>
    <property type="match status" value="1"/>
</dbReference>
<evidence type="ECO:0000256" key="7">
    <source>
        <dbReference type="ARBA" id="ARBA00053401"/>
    </source>
</evidence>
<accession>A0A451DGV3</accession>
<dbReference type="GO" id="GO:0005737">
    <property type="term" value="C:cytoplasm"/>
    <property type="evidence" value="ECO:0007669"/>
    <property type="project" value="UniProtKB-SubCell"/>
</dbReference>
<keyword evidence="4 10" id="KW-0963">Cytoplasm</keyword>
<evidence type="ECO:0000256" key="2">
    <source>
        <dbReference type="ARBA" id="ARBA00009054"/>
    </source>
</evidence>
<dbReference type="PANTHER" id="PTHR21237:SF23">
    <property type="entry name" value="GRPE PROTEIN HOMOLOG, MITOCHONDRIAL"/>
    <property type="match status" value="1"/>
</dbReference>
<dbReference type="InterPro" id="IPR000740">
    <property type="entry name" value="GrpE"/>
</dbReference>
<dbReference type="GO" id="GO:0000774">
    <property type="term" value="F:adenyl-nucleotide exchange factor activity"/>
    <property type="evidence" value="ECO:0007669"/>
    <property type="project" value="InterPro"/>
</dbReference>
<evidence type="ECO:0000256" key="12">
    <source>
        <dbReference type="RuleBase" id="RU004478"/>
    </source>
</evidence>
<dbReference type="SUPFAM" id="SSF51064">
    <property type="entry name" value="Head domain of nucleotide exchange factor GrpE"/>
    <property type="match status" value="1"/>
</dbReference>
<name>A0A451DGV3_9GAMM</name>
<dbReference type="Proteomes" id="UP000294449">
    <property type="component" value="Chromosome"/>
</dbReference>
<comment type="function">
    <text evidence="7 10 11">Participates actively in the response to hyperosmotic and heat shock by preventing the aggregation of stress-denatured proteins, in association with DnaK and GrpE. It is the nucleotide exchange factor for DnaK and may function as a thermosensor. Unfolded proteins bind initially to DnaJ; upon interaction with the DnaJ-bound protein, DnaK hydrolyzes its bound ATP, resulting in the formation of a stable complex. GrpE releases ADP from DnaK; ATP binding to DnaK triggers the release of the substrate protein, thus completing the reaction cycle. Several rounds of ATP-dependent interactions between DnaJ, DnaK and GrpE are required for fully efficient folding.</text>
</comment>
<keyword evidence="5 10" id="KW-0346">Stress response</keyword>
<dbReference type="Pfam" id="PF01025">
    <property type="entry name" value="GrpE"/>
    <property type="match status" value="1"/>
</dbReference>
<dbReference type="AlphaFoldDB" id="A0A451DGV3"/>
<dbReference type="Gene3D" id="3.90.20.20">
    <property type="match status" value="1"/>
</dbReference>
<protein>
    <recommendedName>
        <fullName evidence="8 10">Protein GrpE</fullName>
    </recommendedName>
    <alternativeName>
        <fullName evidence="9 10">HSP-70 cofactor</fullName>
    </alternativeName>
</protein>
<comment type="subcellular location">
    <subcellularLocation>
        <location evidence="1 10">Cytoplasm</location>
    </subcellularLocation>
</comment>
<dbReference type="PANTHER" id="PTHR21237">
    <property type="entry name" value="GRPE PROTEIN"/>
    <property type="match status" value="1"/>
</dbReference>
<dbReference type="SUPFAM" id="SSF58014">
    <property type="entry name" value="Coiled-coil domain of nucleotide exchange factor GrpE"/>
    <property type="match status" value="1"/>
</dbReference>
<proteinExistence type="inferred from homology"/>
<evidence type="ECO:0000256" key="11">
    <source>
        <dbReference type="RuleBase" id="RU000639"/>
    </source>
</evidence>
<reference evidence="14 15" key="1">
    <citation type="submission" date="2019-02" db="EMBL/GenBank/DDBJ databases">
        <authorList>
            <person name="Manzano-Marin A."/>
            <person name="Manzano-Marin A."/>
        </authorList>
    </citation>
    <scope>NUCLEOTIDE SEQUENCE [LARGE SCALE GENOMIC DNA]</scope>
    <source>
        <strain evidence="14 15">BuCipseudotaxifoliae</strain>
    </source>
</reference>
<evidence type="ECO:0000256" key="6">
    <source>
        <dbReference type="ARBA" id="ARBA00023186"/>
    </source>
</evidence>
<dbReference type="GO" id="GO:0051082">
    <property type="term" value="F:unfolded protein binding"/>
    <property type="evidence" value="ECO:0007669"/>
    <property type="project" value="TreeGrafter"/>
</dbReference>
<gene>
    <name evidence="14" type="primary">grpE2</name>
    <name evidence="10" type="synonym">grpE</name>
    <name evidence="14" type="ORF">BUCIPSTX3056_166</name>
</gene>
<evidence type="ECO:0000256" key="3">
    <source>
        <dbReference type="ARBA" id="ARBA00011738"/>
    </source>
</evidence>
<keyword evidence="6 10" id="KW-0143">Chaperone</keyword>
<dbReference type="InterPro" id="IPR013805">
    <property type="entry name" value="GrpE_CC"/>
</dbReference>
<dbReference type="GO" id="GO:0006457">
    <property type="term" value="P:protein folding"/>
    <property type="evidence" value="ECO:0007669"/>
    <property type="project" value="InterPro"/>
</dbReference>
<evidence type="ECO:0000256" key="10">
    <source>
        <dbReference type="HAMAP-Rule" id="MF_01151"/>
    </source>
</evidence>
<dbReference type="HAMAP" id="MF_01151">
    <property type="entry name" value="GrpE"/>
    <property type="match status" value="1"/>
</dbReference>
<dbReference type="PROSITE" id="PS01071">
    <property type="entry name" value="GRPE"/>
    <property type="match status" value="1"/>
</dbReference>
<evidence type="ECO:0000256" key="1">
    <source>
        <dbReference type="ARBA" id="ARBA00004496"/>
    </source>
</evidence>